<comment type="caution">
    <text evidence="1">The sequence shown here is derived from an EMBL/GenBank/DDBJ whole genome shotgun (WGS) entry which is preliminary data.</text>
</comment>
<gene>
    <name evidence="1" type="ORF">P6P90_10960</name>
</gene>
<reference evidence="1 2" key="1">
    <citation type="submission" date="2023-04" db="EMBL/GenBank/DDBJ databases">
        <title>Ectobacillus antri isolated from activated sludge.</title>
        <authorList>
            <person name="Yan P."/>
            <person name="Liu X."/>
        </authorList>
    </citation>
    <scope>NUCLEOTIDE SEQUENCE [LARGE SCALE GENOMIC DNA]</scope>
    <source>
        <strain evidence="1 2">C18H</strain>
    </source>
</reference>
<keyword evidence="2" id="KW-1185">Reference proteome</keyword>
<dbReference type="EMBL" id="JARULN010000009">
    <property type="protein sequence ID" value="MDG5754487.1"/>
    <property type="molecule type" value="Genomic_DNA"/>
</dbReference>
<proteinExistence type="predicted"/>
<organism evidence="1 2">
    <name type="scientific">Ectobacillus antri</name>
    <dbReference type="NCBI Taxonomy" id="2486280"/>
    <lineage>
        <taxon>Bacteria</taxon>
        <taxon>Bacillati</taxon>
        <taxon>Bacillota</taxon>
        <taxon>Bacilli</taxon>
        <taxon>Bacillales</taxon>
        <taxon>Bacillaceae</taxon>
        <taxon>Ectobacillus</taxon>
    </lineage>
</organism>
<dbReference type="Proteomes" id="UP001218246">
    <property type="component" value="Unassembled WGS sequence"/>
</dbReference>
<accession>A0ABT6H575</accession>
<protein>
    <submittedName>
        <fullName evidence="1">Uncharacterized protein</fullName>
    </submittedName>
</protein>
<name>A0ABT6H575_9BACI</name>
<evidence type="ECO:0000313" key="1">
    <source>
        <dbReference type="EMBL" id="MDG5754487.1"/>
    </source>
</evidence>
<dbReference type="RefSeq" id="WP_278018294.1">
    <property type="nucleotide sequence ID" value="NZ_JARRRY010000008.1"/>
</dbReference>
<sequence length="77" mass="8881">MMKLQIEGTKDLKLFQTVQVKECEDLFIVTGFKLERTYQQSVIVPKATCVVLTQIQKEAHGYRIGDPCLYAIDQIKF</sequence>
<evidence type="ECO:0000313" key="2">
    <source>
        <dbReference type="Proteomes" id="UP001218246"/>
    </source>
</evidence>